<protein>
    <submittedName>
        <fullName evidence="1">Uncharacterized protein</fullName>
    </submittedName>
</protein>
<dbReference type="EMBL" id="LAZR01029606">
    <property type="protein sequence ID" value="KKL59079.1"/>
    <property type="molecule type" value="Genomic_DNA"/>
</dbReference>
<name>A0A0F9DBP6_9ZZZZ</name>
<comment type="caution">
    <text evidence="1">The sequence shown here is derived from an EMBL/GenBank/DDBJ whole genome shotgun (WGS) entry which is preliminary data.</text>
</comment>
<proteinExistence type="predicted"/>
<sequence>MKLKEYVEKNDFVTGKGLPQGDTILNINEVDVLESEYDGNPRFQLKWKEGDVEHEYYVPKGVLADIKKLAADGAVNIRVTRTGTTKSDTRYTVIKVEGGQ</sequence>
<gene>
    <name evidence="1" type="ORF">LCGC14_2218960</name>
</gene>
<reference evidence="1" key="1">
    <citation type="journal article" date="2015" name="Nature">
        <title>Complex archaea that bridge the gap between prokaryotes and eukaryotes.</title>
        <authorList>
            <person name="Spang A."/>
            <person name="Saw J.H."/>
            <person name="Jorgensen S.L."/>
            <person name="Zaremba-Niedzwiedzka K."/>
            <person name="Martijn J."/>
            <person name="Lind A.E."/>
            <person name="van Eijk R."/>
            <person name="Schleper C."/>
            <person name="Guy L."/>
            <person name="Ettema T.J."/>
        </authorList>
    </citation>
    <scope>NUCLEOTIDE SEQUENCE</scope>
</reference>
<organism evidence="1">
    <name type="scientific">marine sediment metagenome</name>
    <dbReference type="NCBI Taxonomy" id="412755"/>
    <lineage>
        <taxon>unclassified sequences</taxon>
        <taxon>metagenomes</taxon>
        <taxon>ecological metagenomes</taxon>
    </lineage>
</organism>
<evidence type="ECO:0000313" key="1">
    <source>
        <dbReference type="EMBL" id="KKL59079.1"/>
    </source>
</evidence>
<dbReference type="AlphaFoldDB" id="A0A0F9DBP6"/>
<accession>A0A0F9DBP6</accession>